<dbReference type="Proteomes" id="UP000010796">
    <property type="component" value="Chromosome"/>
</dbReference>
<proteinExistence type="predicted"/>
<keyword evidence="1" id="KW-0472">Membrane</keyword>
<keyword evidence="1" id="KW-1133">Transmembrane helix</keyword>
<accession>L0G3Z9</accession>
<sequence>MITLATLIIFLGFYTLYNTSKKAPLLLSNHLEKWAHSHPGPAKAIGLLLLSLGMLIAMFDSGVGAGMFTFLVILMTVASLVVVVTPLKFVGYRSLLVLFAISLMLEFL</sequence>
<evidence type="ECO:0000256" key="1">
    <source>
        <dbReference type="SAM" id="Phobius"/>
    </source>
</evidence>
<organism evidence="2 3">
    <name type="scientific">Echinicola vietnamensis (strain DSM 17526 / LMG 23754 / KMM 6221)</name>
    <dbReference type="NCBI Taxonomy" id="926556"/>
    <lineage>
        <taxon>Bacteria</taxon>
        <taxon>Pseudomonadati</taxon>
        <taxon>Bacteroidota</taxon>
        <taxon>Cytophagia</taxon>
        <taxon>Cytophagales</taxon>
        <taxon>Cyclobacteriaceae</taxon>
        <taxon>Echinicola</taxon>
    </lineage>
</organism>
<dbReference type="AlphaFoldDB" id="L0G3Z9"/>
<protein>
    <submittedName>
        <fullName evidence="2">Uncharacterized protein</fullName>
    </submittedName>
</protein>
<evidence type="ECO:0000313" key="2">
    <source>
        <dbReference type="EMBL" id="AGA79540.1"/>
    </source>
</evidence>
<dbReference type="EMBL" id="CP003346">
    <property type="protein sequence ID" value="AGA79540.1"/>
    <property type="molecule type" value="Genomic_DNA"/>
</dbReference>
<dbReference type="STRING" id="926556.Echvi_3317"/>
<dbReference type="OrthoDB" id="839906at2"/>
<dbReference type="HOGENOM" id="CLU_159948_0_0_10"/>
<dbReference type="KEGG" id="evi:Echvi_3317"/>
<feature type="transmembrane region" description="Helical" evidence="1">
    <location>
        <begin position="90"/>
        <end position="107"/>
    </location>
</feature>
<name>L0G3Z9_ECHVK</name>
<reference evidence="3" key="1">
    <citation type="submission" date="2012-02" db="EMBL/GenBank/DDBJ databases">
        <title>The complete genome of Echinicola vietnamensis DSM 17526.</title>
        <authorList>
            <person name="Lucas S."/>
            <person name="Copeland A."/>
            <person name="Lapidus A."/>
            <person name="Glavina del Rio T."/>
            <person name="Dalin E."/>
            <person name="Tice H."/>
            <person name="Bruce D."/>
            <person name="Goodwin L."/>
            <person name="Pitluck S."/>
            <person name="Peters L."/>
            <person name="Ovchinnikova G."/>
            <person name="Teshima H."/>
            <person name="Kyrpides N."/>
            <person name="Mavromatis K."/>
            <person name="Ivanova N."/>
            <person name="Brettin T."/>
            <person name="Detter J.C."/>
            <person name="Han C."/>
            <person name="Larimer F."/>
            <person name="Land M."/>
            <person name="Hauser L."/>
            <person name="Markowitz V."/>
            <person name="Cheng J.-F."/>
            <person name="Hugenholtz P."/>
            <person name="Woyke T."/>
            <person name="Wu D."/>
            <person name="Brambilla E."/>
            <person name="Klenk H.-P."/>
            <person name="Eisen J.A."/>
        </authorList>
    </citation>
    <scope>NUCLEOTIDE SEQUENCE [LARGE SCALE GENOMIC DNA]</scope>
    <source>
        <strain evidence="3">DSM 17526 / LMG 23754 / KMM 6221</strain>
    </source>
</reference>
<gene>
    <name evidence="2" type="ordered locus">Echvi_3317</name>
</gene>
<feature type="transmembrane region" description="Helical" evidence="1">
    <location>
        <begin position="66"/>
        <end position="84"/>
    </location>
</feature>
<keyword evidence="1" id="KW-0812">Transmembrane</keyword>
<keyword evidence="3" id="KW-1185">Reference proteome</keyword>
<dbReference type="eggNOG" id="ENOG5033ENX">
    <property type="taxonomic scope" value="Bacteria"/>
</dbReference>
<evidence type="ECO:0000313" key="3">
    <source>
        <dbReference type="Proteomes" id="UP000010796"/>
    </source>
</evidence>
<dbReference type="RefSeq" id="WP_015267085.1">
    <property type="nucleotide sequence ID" value="NC_019904.1"/>
</dbReference>